<dbReference type="Gene3D" id="3.30.420.40">
    <property type="match status" value="1"/>
</dbReference>
<dbReference type="Pfam" id="PF00349">
    <property type="entry name" value="Hexokinase_1"/>
    <property type="match status" value="1"/>
</dbReference>
<comment type="catalytic activity">
    <reaction evidence="6">
        <text>D-glucose + ATP = D-glucose 6-phosphate + ADP + H(+)</text>
        <dbReference type="Rhea" id="RHEA:17825"/>
        <dbReference type="ChEBI" id="CHEBI:4167"/>
        <dbReference type="ChEBI" id="CHEBI:15378"/>
        <dbReference type="ChEBI" id="CHEBI:30616"/>
        <dbReference type="ChEBI" id="CHEBI:61548"/>
        <dbReference type="ChEBI" id="CHEBI:456216"/>
        <dbReference type="EC" id="2.7.1.1"/>
    </reaction>
    <physiologicalReaction direction="left-to-right" evidence="6">
        <dbReference type="Rhea" id="RHEA:17826"/>
    </physiologicalReaction>
</comment>
<accession>A0A452HC13</accession>
<evidence type="ECO:0000256" key="5">
    <source>
        <dbReference type="ARBA" id="ARBA00047905"/>
    </source>
</evidence>
<comment type="catalytic activity">
    <reaction evidence="4">
        <text>a D-hexose + ATP = a D-hexose 6-phosphate + ADP + H(+)</text>
        <dbReference type="Rhea" id="RHEA:22740"/>
        <dbReference type="ChEBI" id="CHEBI:4194"/>
        <dbReference type="ChEBI" id="CHEBI:15378"/>
        <dbReference type="ChEBI" id="CHEBI:30616"/>
        <dbReference type="ChEBI" id="CHEBI:229467"/>
        <dbReference type="ChEBI" id="CHEBI:456216"/>
        <dbReference type="EC" id="2.7.1.1"/>
    </reaction>
    <physiologicalReaction direction="left-to-right" evidence="4">
        <dbReference type="Rhea" id="RHEA:22741"/>
    </physiologicalReaction>
</comment>
<dbReference type="SUPFAM" id="SSF53067">
    <property type="entry name" value="Actin-like ATPase domain"/>
    <property type="match status" value="1"/>
</dbReference>
<reference evidence="10" key="2">
    <citation type="submission" date="2025-08" db="UniProtKB">
        <authorList>
            <consortium name="Ensembl"/>
        </authorList>
    </citation>
    <scope>IDENTIFICATION</scope>
</reference>
<dbReference type="GO" id="GO:0006006">
    <property type="term" value="P:glucose metabolic process"/>
    <property type="evidence" value="ECO:0007669"/>
    <property type="project" value="TreeGrafter"/>
</dbReference>
<evidence type="ECO:0000256" key="1">
    <source>
        <dbReference type="ARBA" id="ARBA00004888"/>
    </source>
</evidence>
<dbReference type="AlphaFoldDB" id="A0A452HC13"/>
<evidence type="ECO:0000256" key="8">
    <source>
        <dbReference type="SAM" id="MobiDB-lite"/>
    </source>
</evidence>
<keyword evidence="7" id="KW-0418">Kinase</keyword>
<dbReference type="UniPathway" id="UPA00242"/>
<evidence type="ECO:0000259" key="9">
    <source>
        <dbReference type="Pfam" id="PF00349"/>
    </source>
</evidence>
<evidence type="ECO:0000256" key="2">
    <source>
        <dbReference type="ARBA" id="ARBA00005028"/>
    </source>
</evidence>
<feature type="domain" description="Hexokinase N-terminal" evidence="9">
    <location>
        <begin position="33"/>
        <end position="134"/>
    </location>
</feature>
<keyword evidence="11" id="KW-1185">Reference proteome</keyword>
<dbReference type="GO" id="GO:0006096">
    <property type="term" value="P:glycolytic process"/>
    <property type="evidence" value="ECO:0007669"/>
    <property type="project" value="UniProtKB-KW"/>
</dbReference>
<reference evidence="11" key="1">
    <citation type="journal article" date="2017" name="PLoS ONE">
        <title>The Agassiz's desert tortoise genome provides a resource for the conservation of a threatened species.</title>
        <authorList>
            <person name="Tollis M."/>
            <person name="DeNardo D.F."/>
            <person name="Cornelius J.A."/>
            <person name="Dolby G.A."/>
            <person name="Edwards T."/>
            <person name="Henen B.T."/>
            <person name="Karl A.E."/>
            <person name="Murphy R.W."/>
            <person name="Kusumi K."/>
        </authorList>
    </citation>
    <scope>NUCLEOTIDE SEQUENCE [LARGE SCALE GENOMIC DNA]</scope>
</reference>
<dbReference type="PANTHER" id="PTHR19443">
    <property type="entry name" value="HEXOKINASE"/>
    <property type="match status" value="1"/>
</dbReference>
<proteinExistence type="inferred from homology"/>
<dbReference type="PANTHER" id="PTHR19443:SF16">
    <property type="entry name" value="HEXOKINASE TYPE 1-RELATED"/>
    <property type="match status" value="1"/>
</dbReference>
<keyword evidence="7" id="KW-0067">ATP-binding</keyword>
<dbReference type="Proteomes" id="UP000291020">
    <property type="component" value="Unassembled WGS sequence"/>
</dbReference>
<dbReference type="InterPro" id="IPR043129">
    <property type="entry name" value="ATPase_NBD"/>
</dbReference>
<organism evidence="10 11">
    <name type="scientific">Gopherus agassizii</name>
    <name type="common">Agassiz's desert tortoise</name>
    <dbReference type="NCBI Taxonomy" id="38772"/>
    <lineage>
        <taxon>Eukaryota</taxon>
        <taxon>Metazoa</taxon>
        <taxon>Chordata</taxon>
        <taxon>Craniata</taxon>
        <taxon>Vertebrata</taxon>
        <taxon>Euteleostomi</taxon>
        <taxon>Archelosauria</taxon>
        <taxon>Testudinata</taxon>
        <taxon>Testudines</taxon>
        <taxon>Cryptodira</taxon>
        <taxon>Durocryptodira</taxon>
        <taxon>Testudinoidea</taxon>
        <taxon>Testudinidae</taxon>
        <taxon>Gopherus</taxon>
    </lineage>
</organism>
<dbReference type="InterPro" id="IPR001312">
    <property type="entry name" value="Hexokinase"/>
</dbReference>
<evidence type="ECO:0000256" key="6">
    <source>
        <dbReference type="ARBA" id="ARBA00048160"/>
    </source>
</evidence>
<comment type="pathway">
    <text evidence="2">Carbohydrate metabolism; hexose metabolism.</text>
</comment>
<dbReference type="GO" id="GO:0001678">
    <property type="term" value="P:intracellular glucose homeostasis"/>
    <property type="evidence" value="ECO:0007669"/>
    <property type="project" value="InterPro"/>
</dbReference>
<sequence length="209" mass="21760">QGTRPPSGLVHPVRRLLLPEHGGCLARRTGNSLRPLCLSLETLHRVKSRMLEAMERGLSRRTHSQATVRMLPAFIRSTPDGTERGEFLVLELGDTHLRVLLMELSGDTDQRVTMKERCFPVPDAIAQGPGEKVWGQGTLAPAGWAGDGTAAGSKPASSLGPTQLAPGRGSLGAGQPGDGGSCECCASTLEPGAGRGAGLGLGEGQPLPC</sequence>
<comment type="similarity">
    <text evidence="7">Belongs to the hexokinase family.</text>
</comment>
<comment type="catalytic activity">
    <reaction evidence="5">
        <text>D-fructose + ATP = D-fructose 6-phosphate + ADP + H(+)</text>
        <dbReference type="Rhea" id="RHEA:16125"/>
        <dbReference type="ChEBI" id="CHEBI:15378"/>
        <dbReference type="ChEBI" id="CHEBI:30616"/>
        <dbReference type="ChEBI" id="CHEBI:37721"/>
        <dbReference type="ChEBI" id="CHEBI:61527"/>
        <dbReference type="ChEBI" id="CHEBI:456216"/>
        <dbReference type="EC" id="2.7.1.1"/>
    </reaction>
    <physiologicalReaction direction="left-to-right" evidence="5">
        <dbReference type="Rhea" id="RHEA:16126"/>
    </physiologicalReaction>
</comment>
<dbReference type="STRING" id="38772.ENSGAGP00000012305"/>
<evidence type="ECO:0000313" key="11">
    <source>
        <dbReference type="Proteomes" id="UP000291020"/>
    </source>
</evidence>
<evidence type="ECO:0000256" key="3">
    <source>
        <dbReference type="ARBA" id="ARBA00023152"/>
    </source>
</evidence>
<dbReference type="EC" id="2.7.1.-" evidence="7"/>
<dbReference type="GO" id="GO:0004340">
    <property type="term" value="F:glucokinase activity"/>
    <property type="evidence" value="ECO:0007669"/>
    <property type="project" value="TreeGrafter"/>
</dbReference>
<evidence type="ECO:0000256" key="4">
    <source>
        <dbReference type="ARBA" id="ARBA00044613"/>
    </source>
</evidence>
<dbReference type="GO" id="GO:0008865">
    <property type="term" value="F:fructokinase activity"/>
    <property type="evidence" value="ECO:0007669"/>
    <property type="project" value="TreeGrafter"/>
</dbReference>
<evidence type="ECO:0000313" key="10">
    <source>
        <dbReference type="Ensembl" id="ENSGAGP00000012305.1"/>
    </source>
</evidence>
<dbReference type="Ensembl" id="ENSGAGT00000014091.1">
    <property type="protein sequence ID" value="ENSGAGP00000012305.1"/>
    <property type="gene ID" value="ENSGAGG00000009463.1"/>
</dbReference>
<keyword evidence="7" id="KW-0547">Nucleotide-binding</keyword>
<protein>
    <recommendedName>
        <fullName evidence="7">Phosphotransferase</fullName>
        <ecNumber evidence="7">2.7.1.-</ecNumber>
    </recommendedName>
</protein>
<dbReference type="GO" id="GO:0005536">
    <property type="term" value="F:D-glucose binding"/>
    <property type="evidence" value="ECO:0007669"/>
    <property type="project" value="InterPro"/>
</dbReference>
<evidence type="ECO:0000256" key="7">
    <source>
        <dbReference type="RuleBase" id="RU362007"/>
    </source>
</evidence>
<comment type="pathway">
    <text evidence="1">Carbohydrate degradation; glycolysis; D-glyceraldehyde 3-phosphate and glycerone phosphate from D-glucose: step 1/4.</text>
</comment>
<dbReference type="GO" id="GO:0005829">
    <property type="term" value="C:cytosol"/>
    <property type="evidence" value="ECO:0007669"/>
    <property type="project" value="TreeGrafter"/>
</dbReference>
<dbReference type="GO" id="GO:0005739">
    <property type="term" value="C:mitochondrion"/>
    <property type="evidence" value="ECO:0007669"/>
    <property type="project" value="TreeGrafter"/>
</dbReference>
<reference evidence="10" key="3">
    <citation type="submission" date="2025-09" db="UniProtKB">
        <authorList>
            <consortium name="Ensembl"/>
        </authorList>
    </citation>
    <scope>IDENTIFICATION</scope>
</reference>
<dbReference type="GO" id="GO:0005524">
    <property type="term" value="F:ATP binding"/>
    <property type="evidence" value="ECO:0007669"/>
    <property type="project" value="UniProtKB-UniRule"/>
</dbReference>
<dbReference type="PROSITE" id="PS51748">
    <property type="entry name" value="HEXOKINASE_2"/>
    <property type="match status" value="1"/>
</dbReference>
<feature type="compositionally biased region" description="Gly residues" evidence="8">
    <location>
        <begin position="169"/>
        <end position="180"/>
    </location>
</feature>
<dbReference type="InterPro" id="IPR022672">
    <property type="entry name" value="Hexokinase_N"/>
</dbReference>
<keyword evidence="3 7" id="KW-0324">Glycolysis</keyword>
<name>A0A452HC13_9SAUR</name>
<keyword evidence="7" id="KW-0808">Transferase</keyword>
<feature type="region of interest" description="Disordered" evidence="8">
    <location>
        <begin position="136"/>
        <end position="186"/>
    </location>
</feature>